<dbReference type="Gene3D" id="3.40.50.1110">
    <property type="entry name" value="SGNH hydrolase"/>
    <property type="match status" value="1"/>
</dbReference>
<dbReference type="InterPro" id="IPR036514">
    <property type="entry name" value="SGNH_hydro_sf"/>
</dbReference>
<dbReference type="AlphaFoldDB" id="A0A1I2X0A1"/>
<keyword evidence="1" id="KW-0472">Membrane</keyword>
<evidence type="ECO:0008006" key="4">
    <source>
        <dbReference type="Google" id="ProtNLM"/>
    </source>
</evidence>
<dbReference type="EMBL" id="FOOX01000015">
    <property type="protein sequence ID" value="SFH06882.1"/>
    <property type="molecule type" value="Genomic_DNA"/>
</dbReference>
<reference evidence="3" key="1">
    <citation type="submission" date="2016-10" db="EMBL/GenBank/DDBJ databases">
        <authorList>
            <person name="Varghese N."/>
            <person name="Submissions S."/>
        </authorList>
    </citation>
    <scope>NUCLEOTIDE SEQUENCE [LARGE SCALE GENOMIC DNA]</scope>
    <source>
        <strain evidence="3">DSM 17038</strain>
    </source>
</reference>
<keyword evidence="3" id="KW-1185">Reference proteome</keyword>
<dbReference type="SUPFAM" id="SSF52266">
    <property type="entry name" value="SGNH hydrolase"/>
    <property type="match status" value="1"/>
</dbReference>
<name>A0A1I2X0A1_9FIRM</name>
<feature type="transmembrane region" description="Helical" evidence="1">
    <location>
        <begin position="7"/>
        <end position="25"/>
    </location>
</feature>
<keyword evidence="1" id="KW-0812">Transmembrane</keyword>
<dbReference type="STRING" id="341036.SAMN05660649_03727"/>
<keyword evidence="1" id="KW-1133">Transmembrane helix</keyword>
<protein>
    <recommendedName>
        <fullName evidence="4">SGNH/GDSL hydrolase family protein</fullName>
    </recommendedName>
</protein>
<evidence type="ECO:0000313" key="2">
    <source>
        <dbReference type="EMBL" id="SFH06882.1"/>
    </source>
</evidence>
<organism evidence="2 3">
    <name type="scientific">Desulfotruncus arcticus DSM 17038</name>
    <dbReference type="NCBI Taxonomy" id="1121424"/>
    <lineage>
        <taxon>Bacteria</taxon>
        <taxon>Bacillati</taxon>
        <taxon>Bacillota</taxon>
        <taxon>Clostridia</taxon>
        <taxon>Eubacteriales</taxon>
        <taxon>Desulfallaceae</taxon>
        <taxon>Desulfotruncus</taxon>
    </lineage>
</organism>
<sequence length="347" mass="40352">MLLFCKFIAFTVIFIVLFTSISYILRDKTNAEHIYTFREESPDSLDVLFLGSSHSYRFISPLELWNDYGIASYNLGTSEQSIPQSYFVLKQALGTQQPKLVVLDLYLIRASSYAMSNARIHQINDNIPRTRVWYEAVCSLVPTGDRVQYIFPIVAFHDRWKSLSAQDFAKIKDVKKGSDFNYAIKVFEHIPLLDFDETQSIPEISALYLDKIVELCRENDIELLLSVMPYPEYTEKEQKIYNSVFALSKEKGLQYLYLLDKFDEIGLDFQKDFSDSNHVNIAGALKITDYMGRYIRNNYDIPDRSKDPGYTQWNEQYLKYRKEIADKIARLGDETNEAVIYFNAVLS</sequence>
<proteinExistence type="predicted"/>
<accession>A0A1I2X0A1</accession>
<gene>
    <name evidence="2" type="ORF">SAMN05660649_03727</name>
</gene>
<dbReference type="Proteomes" id="UP000199337">
    <property type="component" value="Unassembled WGS sequence"/>
</dbReference>
<evidence type="ECO:0000256" key="1">
    <source>
        <dbReference type="SAM" id="Phobius"/>
    </source>
</evidence>
<evidence type="ECO:0000313" key="3">
    <source>
        <dbReference type="Proteomes" id="UP000199337"/>
    </source>
</evidence>